<accession>G7K7M9</accession>
<dbReference type="AlphaFoldDB" id="G7K7M9"/>
<evidence type="ECO:0000313" key="2">
    <source>
        <dbReference type="EnsemblPlants" id="AES99913"/>
    </source>
</evidence>
<dbReference type="EMBL" id="CM001221">
    <property type="protein sequence ID" value="AES99913.1"/>
    <property type="molecule type" value="Genomic_DNA"/>
</dbReference>
<dbReference type="PaxDb" id="3880-AES99913"/>
<reference evidence="2" key="3">
    <citation type="submission" date="2015-04" db="UniProtKB">
        <authorList>
            <consortium name="EnsemblPlants"/>
        </authorList>
    </citation>
    <scope>IDENTIFICATION</scope>
    <source>
        <strain evidence="2">cv. Jemalong A17</strain>
    </source>
</reference>
<reference evidence="1 3" key="1">
    <citation type="journal article" date="2011" name="Nature">
        <title>The Medicago genome provides insight into the evolution of rhizobial symbioses.</title>
        <authorList>
            <person name="Young N.D."/>
            <person name="Debelle F."/>
            <person name="Oldroyd G.E."/>
            <person name="Geurts R."/>
            <person name="Cannon S.B."/>
            <person name="Udvardi M.K."/>
            <person name="Benedito V.A."/>
            <person name="Mayer K.F."/>
            <person name="Gouzy J."/>
            <person name="Schoof H."/>
            <person name="Van de Peer Y."/>
            <person name="Proost S."/>
            <person name="Cook D.R."/>
            <person name="Meyers B.C."/>
            <person name="Spannagl M."/>
            <person name="Cheung F."/>
            <person name="De Mita S."/>
            <person name="Krishnakumar V."/>
            <person name="Gundlach H."/>
            <person name="Zhou S."/>
            <person name="Mudge J."/>
            <person name="Bharti A.K."/>
            <person name="Murray J.D."/>
            <person name="Naoumkina M.A."/>
            <person name="Rosen B."/>
            <person name="Silverstein K.A."/>
            <person name="Tang H."/>
            <person name="Rombauts S."/>
            <person name="Zhao P.X."/>
            <person name="Zhou P."/>
            <person name="Barbe V."/>
            <person name="Bardou P."/>
            <person name="Bechner M."/>
            <person name="Bellec A."/>
            <person name="Berger A."/>
            <person name="Berges H."/>
            <person name="Bidwell S."/>
            <person name="Bisseling T."/>
            <person name="Choisne N."/>
            <person name="Couloux A."/>
            <person name="Denny R."/>
            <person name="Deshpande S."/>
            <person name="Dai X."/>
            <person name="Doyle J.J."/>
            <person name="Dudez A.M."/>
            <person name="Farmer A.D."/>
            <person name="Fouteau S."/>
            <person name="Franken C."/>
            <person name="Gibelin C."/>
            <person name="Gish J."/>
            <person name="Goldstein S."/>
            <person name="Gonzalez A.J."/>
            <person name="Green P.J."/>
            <person name="Hallab A."/>
            <person name="Hartog M."/>
            <person name="Hua A."/>
            <person name="Humphray S.J."/>
            <person name="Jeong D.H."/>
            <person name="Jing Y."/>
            <person name="Jocker A."/>
            <person name="Kenton S.M."/>
            <person name="Kim D.J."/>
            <person name="Klee K."/>
            <person name="Lai H."/>
            <person name="Lang C."/>
            <person name="Lin S."/>
            <person name="Macmil S.L."/>
            <person name="Magdelenat G."/>
            <person name="Matthews L."/>
            <person name="McCorrison J."/>
            <person name="Monaghan E.L."/>
            <person name="Mun J.H."/>
            <person name="Najar F.Z."/>
            <person name="Nicholson C."/>
            <person name="Noirot C."/>
            <person name="O'Bleness M."/>
            <person name="Paule C.R."/>
            <person name="Poulain J."/>
            <person name="Prion F."/>
            <person name="Qin B."/>
            <person name="Qu C."/>
            <person name="Retzel E.F."/>
            <person name="Riddle C."/>
            <person name="Sallet E."/>
            <person name="Samain S."/>
            <person name="Samson N."/>
            <person name="Sanders I."/>
            <person name="Saurat O."/>
            <person name="Scarpelli C."/>
            <person name="Schiex T."/>
            <person name="Segurens B."/>
            <person name="Severin A.J."/>
            <person name="Sherrier D.J."/>
            <person name="Shi R."/>
            <person name="Sims S."/>
            <person name="Singer S.R."/>
            <person name="Sinharoy S."/>
            <person name="Sterck L."/>
            <person name="Viollet A."/>
            <person name="Wang B.B."/>
            <person name="Wang K."/>
            <person name="Wang M."/>
            <person name="Wang X."/>
            <person name="Warfsmann J."/>
            <person name="Weissenbach J."/>
            <person name="White D.D."/>
            <person name="White J.D."/>
            <person name="Wiley G.B."/>
            <person name="Wincker P."/>
            <person name="Xing Y."/>
            <person name="Yang L."/>
            <person name="Yao Z."/>
            <person name="Ying F."/>
            <person name="Zhai J."/>
            <person name="Zhou L."/>
            <person name="Zuber A."/>
            <person name="Denarie J."/>
            <person name="Dixon R.A."/>
            <person name="May G.D."/>
            <person name="Schwartz D.C."/>
            <person name="Rogers J."/>
            <person name="Quetier F."/>
            <person name="Town C.D."/>
            <person name="Roe B.A."/>
        </authorList>
    </citation>
    <scope>NUCLEOTIDE SEQUENCE [LARGE SCALE GENOMIC DNA]</scope>
    <source>
        <strain evidence="1">A17</strain>
        <strain evidence="2 3">cv. Jemalong A17</strain>
    </source>
</reference>
<name>G7K7M9_MEDTR</name>
<sequence>MAQLSTWSGQASILQKPAQPRQAIAMSHYFSALTWVPSWHYPTQQTDHLVRQLYALDCVIFYSM</sequence>
<dbReference type="EnsemblPlants" id="AES99913">
    <property type="protein sequence ID" value="AES99913"/>
    <property type="gene ID" value="MTR_5g086100"/>
</dbReference>
<dbReference type="Proteomes" id="UP000002051">
    <property type="component" value="Chromosome 5"/>
</dbReference>
<proteinExistence type="predicted"/>
<keyword evidence="3" id="KW-1185">Reference proteome</keyword>
<evidence type="ECO:0000313" key="3">
    <source>
        <dbReference type="Proteomes" id="UP000002051"/>
    </source>
</evidence>
<organism evidence="1 3">
    <name type="scientific">Medicago truncatula</name>
    <name type="common">Barrel medic</name>
    <name type="synonym">Medicago tribuloides</name>
    <dbReference type="NCBI Taxonomy" id="3880"/>
    <lineage>
        <taxon>Eukaryota</taxon>
        <taxon>Viridiplantae</taxon>
        <taxon>Streptophyta</taxon>
        <taxon>Embryophyta</taxon>
        <taxon>Tracheophyta</taxon>
        <taxon>Spermatophyta</taxon>
        <taxon>Magnoliopsida</taxon>
        <taxon>eudicotyledons</taxon>
        <taxon>Gunneridae</taxon>
        <taxon>Pentapetalae</taxon>
        <taxon>rosids</taxon>
        <taxon>fabids</taxon>
        <taxon>Fabales</taxon>
        <taxon>Fabaceae</taxon>
        <taxon>Papilionoideae</taxon>
        <taxon>50 kb inversion clade</taxon>
        <taxon>NPAAA clade</taxon>
        <taxon>Hologalegina</taxon>
        <taxon>IRL clade</taxon>
        <taxon>Trifolieae</taxon>
        <taxon>Medicago</taxon>
    </lineage>
</organism>
<evidence type="ECO:0000313" key="1">
    <source>
        <dbReference type="EMBL" id="AES99913.1"/>
    </source>
</evidence>
<dbReference type="HOGENOM" id="CLU_2871037_0_0_1"/>
<protein>
    <submittedName>
        <fullName evidence="1 2">Uncharacterized protein</fullName>
    </submittedName>
</protein>
<reference evidence="1 3" key="2">
    <citation type="journal article" date="2014" name="BMC Genomics">
        <title>An improved genome release (version Mt4.0) for the model legume Medicago truncatula.</title>
        <authorList>
            <person name="Tang H."/>
            <person name="Krishnakumar V."/>
            <person name="Bidwell S."/>
            <person name="Rosen B."/>
            <person name="Chan A."/>
            <person name="Zhou S."/>
            <person name="Gentzbittel L."/>
            <person name="Childs K.L."/>
            <person name="Yandell M."/>
            <person name="Gundlach H."/>
            <person name="Mayer K.F."/>
            <person name="Schwartz D.C."/>
            <person name="Town C.D."/>
        </authorList>
    </citation>
    <scope>GENOME REANNOTATION</scope>
    <source>
        <strain evidence="2 3">cv. Jemalong A17</strain>
    </source>
</reference>
<gene>
    <name evidence="1" type="ordered locus">MTR_5g086100</name>
</gene>